<accession>A0ABR8UPZ2</accession>
<gene>
    <name evidence="1" type="ORF">H9639_04900</name>
</gene>
<dbReference type="RefSeq" id="WP_191807023.1">
    <property type="nucleotide sequence ID" value="NZ_JACSQD010000002.1"/>
</dbReference>
<keyword evidence="2" id="KW-1185">Reference proteome</keyword>
<proteinExistence type="predicted"/>
<reference evidence="1 2" key="1">
    <citation type="submission" date="2020-08" db="EMBL/GenBank/DDBJ databases">
        <title>A Genomic Blueprint of the Chicken Gut Microbiome.</title>
        <authorList>
            <person name="Gilroy R."/>
            <person name="Ravi A."/>
            <person name="Getino M."/>
            <person name="Pursley I."/>
            <person name="Horton D.L."/>
            <person name="Alikhan N.-F."/>
            <person name="Baker D."/>
            <person name="Gharbi K."/>
            <person name="Hall N."/>
            <person name="Watson M."/>
            <person name="Adriaenssens E.M."/>
            <person name="Foster-Nyarko E."/>
            <person name="Jarju S."/>
            <person name="Secka A."/>
            <person name="Antonio M."/>
            <person name="Oren A."/>
            <person name="Chaudhuri R."/>
            <person name="La Ragione R.M."/>
            <person name="Hildebrand F."/>
            <person name="Pallen M.J."/>
        </authorList>
    </citation>
    <scope>NUCLEOTIDE SEQUENCE [LARGE SCALE GENOMIC DNA]</scope>
    <source>
        <strain evidence="1 2">Sa2CUA1</strain>
    </source>
</reference>
<evidence type="ECO:0000313" key="2">
    <source>
        <dbReference type="Proteomes" id="UP000609874"/>
    </source>
</evidence>
<name>A0ABR8UPZ2_9MICC</name>
<dbReference type="Proteomes" id="UP000609874">
    <property type="component" value="Unassembled WGS sequence"/>
</dbReference>
<comment type="caution">
    <text evidence="1">The sequence shown here is derived from an EMBL/GenBank/DDBJ whole genome shotgun (WGS) entry which is preliminary data.</text>
</comment>
<sequence>MPEQVSVENAMYPEYAAGERELGSVSGSGTASGGFGPAGAAVAVYLVCQFGGELTVNVANTGKTTIPCGTREDPTRTVFELDATVAVLSVDVESAEGSAWALTVTDAGG</sequence>
<organism evidence="1 2">
    <name type="scientific">Arthrobacter gallicola</name>
    <dbReference type="NCBI Taxonomy" id="2762225"/>
    <lineage>
        <taxon>Bacteria</taxon>
        <taxon>Bacillati</taxon>
        <taxon>Actinomycetota</taxon>
        <taxon>Actinomycetes</taxon>
        <taxon>Micrococcales</taxon>
        <taxon>Micrococcaceae</taxon>
        <taxon>Arthrobacter</taxon>
    </lineage>
</organism>
<dbReference type="EMBL" id="JACSQD010000002">
    <property type="protein sequence ID" value="MBD7994630.1"/>
    <property type="molecule type" value="Genomic_DNA"/>
</dbReference>
<evidence type="ECO:0000313" key="1">
    <source>
        <dbReference type="EMBL" id="MBD7994630.1"/>
    </source>
</evidence>
<protein>
    <submittedName>
        <fullName evidence="1">Uncharacterized protein</fullName>
    </submittedName>
</protein>